<feature type="compositionally biased region" description="Polar residues" evidence="1">
    <location>
        <begin position="1"/>
        <end position="22"/>
    </location>
</feature>
<feature type="compositionally biased region" description="Pro residues" evidence="1">
    <location>
        <begin position="27"/>
        <end position="39"/>
    </location>
</feature>
<feature type="region of interest" description="Disordered" evidence="1">
    <location>
        <begin position="1"/>
        <end position="41"/>
    </location>
</feature>
<dbReference type="AlphaFoldDB" id="B4H1S2"/>
<sequence>MCLVQKKNSAQPEAQKLPQKQETTSPSPSPSPTPQPPSPTAAYVMFKHREELSRRNGRTARASLTKIHLTTELIARTKQNIRQCSFEDLAILARETIFRKSLQRRLHYRRMEMGLKIKQKRMAHK</sequence>
<dbReference type="HOGENOM" id="CLU_164977_0_0_1"/>
<organism evidence="3">
    <name type="scientific">Drosophila persimilis</name>
    <name type="common">Fruit fly</name>
    <dbReference type="NCBI Taxonomy" id="7234"/>
    <lineage>
        <taxon>Eukaryota</taxon>
        <taxon>Metazoa</taxon>
        <taxon>Ecdysozoa</taxon>
        <taxon>Arthropoda</taxon>
        <taxon>Hexapoda</taxon>
        <taxon>Insecta</taxon>
        <taxon>Pterygota</taxon>
        <taxon>Neoptera</taxon>
        <taxon>Endopterygota</taxon>
        <taxon>Diptera</taxon>
        <taxon>Brachycera</taxon>
        <taxon>Muscomorpha</taxon>
        <taxon>Ephydroidea</taxon>
        <taxon>Drosophilidae</taxon>
        <taxon>Drosophila</taxon>
        <taxon>Sophophora</taxon>
    </lineage>
</organism>
<gene>
    <name evidence="2" type="primary">Dper\GL17938</name>
    <name evidence="2" type="ORF">Dper_GL17938</name>
</gene>
<dbReference type="KEGG" id="dpe:6599669"/>
<protein>
    <submittedName>
        <fullName evidence="2">GL17938</fullName>
    </submittedName>
</protein>
<dbReference type="Pfam" id="PF05306">
    <property type="entry name" value="DUF733"/>
    <property type="match status" value="1"/>
</dbReference>
<proteinExistence type="predicted"/>
<dbReference type="EMBL" id="CH479203">
    <property type="protein sequence ID" value="EDW30274.1"/>
    <property type="molecule type" value="Genomic_DNA"/>
</dbReference>
<name>B4H1S2_DROPE</name>
<dbReference type="InterPro" id="IPR007970">
    <property type="entry name" value="DUF733"/>
</dbReference>
<accession>B4H1S2</accession>
<evidence type="ECO:0000313" key="2">
    <source>
        <dbReference type="EMBL" id="EDW30274.1"/>
    </source>
</evidence>
<reference evidence="2 3" key="1">
    <citation type="journal article" date="2007" name="Nature">
        <title>Evolution of genes and genomes on the Drosophila phylogeny.</title>
        <authorList>
            <consortium name="Drosophila 12 Genomes Consortium"/>
            <person name="Clark A.G."/>
            <person name="Eisen M.B."/>
            <person name="Smith D.R."/>
            <person name="Bergman C.M."/>
            <person name="Oliver B."/>
            <person name="Markow T.A."/>
            <person name="Kaufman T.C."/>
            <person name="Kellis M."/>
            <person name="Gelbart W."/>
            <person name="Iyer V.N."/>
            <person name="Pollard D.A."/>
            <person name="Sackton T.B."/>
            <person name="Larracuente A.M."/>
            <person name="Singh N.D."/>
            <person name="Abad J.P."/>
            <person name="Abt D.N."/>
            <person name="Adryan B."/>
            <person name="Aguade M."/>
            <person name="Akashi H."/>
            <person name="Anderson W.W."/>
            <person name="Aquadro C.F."/>
            <person name="Ardell D.H."/>
            <person name="Arguello R."/>
            <person name="Artieri C.G."/>
            <person name="Barbash D.A."/>
            <person name="Barker D."/>
            <person name="Barsanti P."/>
            <person name="Batterham P."/>
            <person name="Batzoglou S."/>
            <person name="Begun D."/>
            <person name="Bhutkar A."/>
            <person name="Blanco E."/>
            <person name="Bosak S.A."/>
            <person name="Bradley R.K."/>
            <person name="Brand A.D."/>
            <person name="Brent M.R."/>
            <person name="Brooks A.N."/>
            <person name="Brown R.H."/>
            <person name="Butlin R.K."/>
            <person name="Caggese C."/>
            <person name="Calvi B.R."/>
            <person name="Bernardo de Carvalho A."/>
            <person name="Caspi A."/>
            <person name="Castrezana S."/>
            <person name="Celniker S.E."/>
            <person name="Chang J.L."/>
            <person name="Chapple C."/>
            <person name="Chatterji S."/>
            <person name="Chinwalla A."/>
            <person name="Civetta A."/>
            <person name="Clifton S.W."/>
            <person name="Comeron J.M."/>
            <person name="Costello J.C."/>
            <person name="Coyne J.A."/>
            <person name="Daub J."/>
            <person name="David R.G."/>
            <person name="Delcher A.L."/>
            <person name="Delehaunty K."/>
            <person name="Do C.B."/>
            <person name="Ebling H."/>
            <person name="Edwards K."/>
            <person name="Eickbush T."/>
            <person name="Evans J.D."/>
            <person name="Filipski A."/>
            <person name="Findeiss S."/>
            <person name="Freyhult E."/>
            <person name="Fulton L."/>
            <person name="Fulton R."/>
            <person name="Garcia A.C."/>
            <person name="Gardiner A."/>
            <person name="Garfield D.A."/>
            <person name="Garvin B.E."/>
            <person name="Gibson G."/>
            <person name="Gilbert D."/>
            <person name="Gnerre S."/>
            <person name="Godfrey J."/>
            <person name="Good R."/>
            <person name="Gotea V."/>
            <person name="Gravely B."/>
            <person name="Greenberg A.J."/>
            <person name="Griffiths-Jones S."/>
            <person name="Gross S."/>
            <person name="Guigo R."/>
            <person name="Gustafson E.A."/>
            <person name="Haerty W."/>
            <person name="Hahn M.W."/>
            <person name="Halligan D.L."/>
            <person name="Halpern A.L."/>
            <person name="Halter G.M."/>
            <person name="Han M.V."/>
            <person name="Heger A."/>
            <person name="Hillier L."/>
            <person name="Hinrichs A.S."/>
            <person name="Holmes I."/>
            <person name="Hoskins R.A."/>
            <person name="Hubisz M.J."/>
            <person name="Hultmark D."/>
            <person name="Huntley M.A."/>
            <person name="Jaffe D.B."/>
            <person name="Jagadeeshan S."/>
            <person name="Jeck W.R."/>
            <person name="Johnson J."/>
            <person name="Jones C.D."/>
            <person name="Jordan W.C."/>
            <person name="Karpen G.H."/>
            <person name="Kataoka E."/>
            <person name="Keightley P.D."/>
            <person name="Kheradpour P."/>
            <person name="Kirkness E.F."/>
            <person name="Koerich L.B."/>
            <person name="Kristiansen K."/>
            <person name="Kudrna D."/>
            <person name="Kulathinal R.J."/>
            <person name="Kumar S."/>
            <person name="Kwok R."/>
            <person name="Lander E."/>
            <person name="Langley C.H."/>
            <person name="Lapoint R."/>
            <person name="Lazzaro B.P."/>
            <person name="Lee S.J."/>
            <person name="Levesque L."/>
            <person name="Li R."/>
            <person name="Lin C.F."/>
            <person name="Lin M.F."/>
            <person name="Lindblad-Toh K."/>
            <person name="Llopart A."/>
            <person name="Long M."/>
            <person name="Low L."/>
            <person name="Lozovsky E."/>
            <person name="Lu J."/>
            <person name="Luo M."/>
            <person name="Machado C.A."/>
            <person name="Makalowski W."/>
            <person name="Marzo M."/>
            <person name="Matsuda M."/>
            <person name="Matzkin L."/>
            <person name="McAllister B."/>
            <person name="McBride C.S."/>
            <person name="McKernan B."/>
            <person name="McKernan K."/>
            <person name="Mendez-Lago M."/>
            <person name="Minx P."/>
            <person name="Mollenhauer M.U."/>
            <person name="Montooth K."/>
            <person name="Mount S.M."/>
            <person name="Mu X."/>
            <person name="Myers E."/>
            <person name="Negre B."/>
            <person name="Newfeld S."/>
            <person name="Nielsen R."/>
            <person name="Noor M.A."/>
            <person name="O'Grady P."/>
            <person name="Pachter L."/>
            <person name="Papaceit M."/>
            <person name="Parisi M.J."/>
            <person name="Parisi M."/>
            <person name="Parts L."/>
            <person name="Pedersen J.S."/>
            <person name="Pesole G."/>
            <person name="Phillippy A.M."/>
            <person name="Ponting C.P."/>
            <person name="Pop M."/>
            <person name="Porcelli D."/>
            <person name="Powell J.R."/>
            <person name="Prohaska S."/>
            <person name="Pruitt K."/>
            <person name="Puig M."/>
            <person name="Quesneville H."/>
            <person name="Ram K.R."/>
            <person name="Rand D."/>
            <person name="Rasmussen M.D."/>
            <person name="Reed L.K."/>
            <person name="Reenan R."/>
            <person name="Reily A."/>
            <person name="Remington K.A."/>
            <person name="Rieger T.T."/>
            <person name="Ritchie M.G."/>
            <person name="Robin C."/>
            <person name="Rogers Y.H."/>
            <person name="Rohde C."/>
            <person name="Rozas J."/>
            <person name="Rubenfield M.J."/>
            <person name="Ruiz A."/>
            <person name="Russo S."/>
            <person name="Salzberg S.L."/>
            <person name="Sanchez-Gracia A."/>
            <person name="Saranga D.J."/>
            <person name="Sato H."/>
            <person name="Schaeffer S.W."/>
            <person name="Schatz M.C."/>
            <person name="Schlenke T."/>
            <person name="Schwartz R."/>
            <person name="Segarra C."/>
            <person name="Singh R.S."/>
            <person name="Sirot L."/>
            <person name="Sirota M."/>
            <person name="Sisneros N.B."/>
            <person name="Smith C.D."/>
            <person name="Smith T.F."/>
            <person name="Spieth J."/>
            <person name="Stage D.E."/>
            <person name="Stark A."/>
            <person name="Stephan W."/>
            <person name="Strausberg R.L."/>
            <person name="Strempel S."/>
            <person name="Sturgill D."/>
            <person name="Sutton G."/>
            <person name="Sutton G.G."/>
            <person name="Tao W."/>
            <person name="Teichmann S."/>
            <person name="Tobari Y.N."/>
            <person name="Tomimura Y."/>
            <person name="Tsolas J.M."/>
            <person name="Valente V.L."/>
            <person name="Venter E."/>
            <person name="Venter J.C."/>
            <person name="Vicario S."/>
            <person name="Vieira F.G."/>
            <person name="Vilella A.J."/>
            <person name="Villasante A."/>
            <person name="Walenz B."/>
            <person name="Wang J."/>
            <person name="Wasserman M."/>
            <person name="Watts T."/>
            <person name="Wilson D."/>
            <person name="Wilson R.K."/>
            <person name="Wing R.A."/>
            <person name="Wolfner M.F."/>
            <person name="Wong A."/>
            <person name="Wong G.K."/>
            <person name="Wu C.I."/>
            <person name="Wu G."/>
            <person name="Yamamoto D."/>
            <person name="Yang H.P."/>
            <person name="Yang S.P."/>
            <person name="Yorke J.A."/>
            <person name="Yoshida K."/>
            <person name="Zdobnov E."/>
            <person name="Zhang P."/>
            <person name="Zhang Y."/>
            <person name="Zimin A.V."/>
            <person name="Baldwin J."/>
            <person name="Abdouelleil A."/>
            <person name="Abdulkadir J."/>
            <person name="Abebe A."/>
            <person name="Abera B."/>
            <person name="Abreu J."/>
            <person name="Acer S.C."/>
            <person name="Aftuck L."/>
            <person name="Alexander A."/>
            <person name="An P."/>
            <person name="Anderson E."/>
            <person name="Anderson S."/>
            <person name="Arachi H."/>
            <person name="Azer M."/>
            <person name="Bachantsang P."/>
            <person name="Barry A."/>
            <person name="Bayul T."/>
            <person name="Berlin A."/>
            <person name="Bessette D."/>
            <person name="Bloom T."/>
            <person name="Blye J."/>
            <person name="Boguslavskiy L."/>
            <person name="Bonnet C."/>
            <person name="Boukhgalter B."/>
            <person name="Bourzgui I."/>
            <person name="Brown A."/>
            <person name="Cahill P."/>
            <person name="Channer S."/>
            <person name="Cheshatsang Y."/>
            <person name="Chuda L."/>
            <person name="Citroen M."/>
            <person name="Collymore A."/>
            <person name="Cooke P."/>
            <person name="Costello M."/>
            <person name="D'Aco K."/>
            <person name="Daza R."/>
            <person name="De Haan G."/>
            <person name="DeGray S."/>
            <person name="DeMaso C."/>
            <person name="Dhargay N."/>
            <person name="Dooley K."/>
            <person name="Dooley E."/>
            <person name="Doricent M."/>
            <person name="Dorje P."/>
            <person name="Dorjee K."/>
            <person name="Dupes A."/>
            <person name="Elong R."/>
            <person name="Falk J."/>
            <person name="Farina A."/>
            <person name="Faro S."/>
            <person name="Ferguson D."/>
            <person name="Fisher S."/>
            <person name="Foley C.D."/>
            <person name="Franke A."/>
            <person name="Friedrich D."/>
            <person name="Gadbois L."/>
            <person name="Gearin G."/>
            <person name="Gearin C.R."/>
            <person name="Giannoukos G."/>
            <person name="Goode T."/>
            <person name="Graham J."/>
            <person name="Grandbois E."/>
            <person name="Grewal S."/>
            <person name="Gyaltsen K."/>
            <person name="Hafez N."/>
            <person name="Hagos B."/>
            <person name="Hall J."/>
            <person name="Henson C."/>
            <person name="Hollinger A."/>
            <person name="Honan T."/>
            <person name="Huard M.D."/>
            <person name="Hughes L."/>
            <person name="Hurhula B."/>
            <person name="Husby M.E."/>
            <person name="Kamat A."/>
            <person name="Kanga B."/>
            <person name="Kashin S."/>
            <person name="Khazanovich D."/>
            <person name="Kisner P."/>
            <person name="Lance K."/>
            <person name="Lara M."/>
            <person name="Lee W."/>
            <person name="Lennon N."/>
            <person name="Letendre F."/>
            <person name="LeVine R."/>
            <person name="Lipovsky A."/>
            <person name="Liu X."/>
            <person name="Liu J."/>
            <person name="Liu S."/>
            <person name="Lokyitsang T."/>
            <person name="Lokyitsang Y."/>
            <person name="Lubonja R."/>
            <person name="Lui A."/>
            <person name="MacDonald P."/>
            <person name="Magnisalis V."/>
            <person name="Maru K."/>
            <person name="Matthews C."/>
            <person name="McCusker W."/>
            <person name="McDonough S."/>
            <person name="Mehta T."/>
            <person name="Meldrim J."/>
            <person name="Meneus L."/>
            <person name="Mihai O."/>
            <person name="Mihalev A."/>
            <person name="Mihova T."/>
            <person name="Mittelman R."/>
            <person name="Mlenga V."/>
            <person name="Montmayeur A."/>
            <person name="Mulrain L."/>
            <person name="Navidi A."/>
            <person name="Naylor J."/>
            <person name="Negash T."/>
            <person name="Nguyen T."/>
            <person name="Nguyen N."/>
            <person name="Nicol R."/>
            <person name="Norbu C."/>
            <person name="Norbu N."/>
            <person name="Novod N."/>
            <person name="O'Neill B."/>
            <person name="Osman S."/>
            <person name="Markiewicz E."/>
            <person name="Oyono O.L."/>
            <person name="Patti C."/>
            <person name="Phunkhang P."/>
            <person name="Pierre F."/>
            <person name="Priest M."/>
            <person name="Raghuraman S."/>
            <person name="Rege F."/>
            <person name="Reyes R."/>
            <person name="Rise C."/>
            <person name="Rogov P."/>
            <person name="Ross K."/>
            <person name="Ryan E."/>
            <person name="Settipalli S."/>
            <person name="Shea T."/>
            <person name="Sherpa N."/>
            <person name="Shi L."/>
            <person name="Shih D."/>
            <person name="Sparrow T."/>
            <person name="Spaulding J."/>
            <person name="Stalker J."/>
            <person name="Stange-Thomann N."/>
            <person name="Stavropoulos S."/>
            <person name="Stone C."/>
            <person name="Strader C."/>
            <person name="Tesfaye S."/>
            <person name="Thomson T."/>
            <person name="Thoulutsang Y."/>
            <person name="Thoulutsang D."/>
            <person name="Topham K."/>
            <person name="Topping I."/>
            <person name="Tsamla T."/>
            <person name="Vassiliev H."/>
            <person name="Vo A."/>
            <person name="Wangchuk T."/>
            <person name="Wangdi T."/>
            <person name="Weiand M."/>
            <person name="Wilkinson J."/>
            <person name="Wilson A."/>
            <person name="Yadav S."/>
            <person name="Young G."/>
            <person name="Yu Q."/>
            <person name="Zembek L."/>
            <person name="Zhong D."/>
            <person name="Zimmer A."/>
            <person name="Zwirko Z."/>
            <person name="Jaffe D.B."/>
            <person name="Alvarez P."/>
            <person name="Brockman W."/>
            <person name="Butler J."/>
            <person name="Chin C."/>
            <person name="Gnerre S."/>
            <person name="Grabherr M."/>
            <person name="Kleber M."/>
            <person name="Mauceli E."/>
            <person name="MacCallum I."/>
        </authorList>
    </citation>
    <scope>NUCLEOTIDE SEQUENCE [LARGE SCALE GENOMIC DNA]</scope>
    <source>
        <strain evidence="3">MSH-3 / Tucson 14011-0111.49</strain>
    </source>
</reference>
<evidence type="ECO:0000256" key="1">
    <source>
        <dbReference type="SAM" id="MobiDB-lite"/>
    </source>
</evidence>
<dbReference type="OrthoDB" id="8051798at2759"/>
<dbReference type="OMA" id="KQNIRQC"/>
<evidence type="ECO:0000313" key="3">
    <source>
        <dbReference type="Proteomes" id="UP000008744"/>
    </source>
</evidence>
<dbReference type="Proteomes" id="UP000008744">
    <property type="component" value="Unassembled WGS sequence"/>
</dbReference>
<keyword evidence="3" id="KW-1185">Reference proteome</keyword>
<dbReference type="PhylomeDB" id="B4H1S2"/>